<accession>A0A9W5U2A7</accession>
<keyword evidence="3" id="KW-1185">Reference proteome</keyword>
<dbReference type="AlphaFoldDB" id="A0A9W5U2A7"/>
<feature type="region of interest" description="Disordered" evidence="1">
    <location>
        <begin position="32"/>
        <end position="52"/>
    </location>
</feature>
<dbReference type="Proteomes" id="UP000621492">
    <property type="component" value="Unassembled WGS sequence"/>
</dbReference>
<reference evidence="2" key="1">
    <citation type="journal article" date="2014" name="Int. J. Syst. Evol. Microbiol.">
        <title>Complete genome sequence of Corynebacterium casei LMG S-19264T (=DSM 44701T), isolated from a smear-ripened cheese.</title>
        <authorList>
            <consortium name="US DOE Joint Genome Institute (JGI-PGF)"/>
            <person name="Walter F."/>
            <person name="Albersmeier A."/>
            <person name="Kalinowski J."/>
            <person name="Ruckert C."/>
        </authorList>
    </citation>
    <scope>NUCLEOTIDE SEQUENCE</scope>
    <source>
        <strain evidence="2">CGMCC 1.15454</strain>
    </source>
</reference>
<feature type="compositionally biased region" description="Basic and acidic residues" evidence="1">
    <location>
        <begin position="33"/>
        <end position="52"/>
    </location>
</feature>
<name>A0A9W5U2A7_9BACI</name>
<evidence type="ECO:0000313" key="2">
    <source>
        <dbReference type="EMBL" id="GGB58868.1"/>
    </source>
</evidence>
<proteinExistence type="predicted"/>
<organism evidence="2 3">
    <name type="scientific">Lentibacillus populi</name>
    <dbReference type="NCBI Taxonomy" id="1827502"/>
    <lineage>
        <taxon>Bacteria</taxon>
        <taxon>Bacillati</taxon>
        <taxon>Bacillota</taxon>
        <taxon>Bacilli</taxon>
        <taxon>Bacillales</taxon>
        <taxon>Bacillaceae</taxon>
        <taxon>Lentibacillus</taxon>
    </lineage>
</organism>
<protein>
    <submittedName>
        <fullName evidence="2">Uncharacterized protein</fullName>
    </submittedName>
</protein>
<evidence type="ECO:0000313" key="3">
    <source>
        <dbReference type="Proteomes" id="UP000621492"/>
    </source>
</evidence>
<reference evidence="2" key="2">
    <citation type="submission" date="2020-09" db="EMBL/GenBank/DDBJ databases">
        <authorList>
            <person name="Sun Q."/>
            <person name="Zhou Y."/>
        </authorList>
    </citation>
    <scope>NUCLEOTIDE SEQUENCE</scope>
    <source>
        <strain evidence="2">CGMCC 1.15454</strain>
    </source>
</reference>
<dbReference type="EMBL" id="BMJD01000051">
    <property type="protein sequence ID" value="GGB58868.1"/>
    <property type="molecule type" value="Genomic_DNA"/>
</dbReference>
<comment type="caution">
    <text evidence="2">The sequence shown here is derived from an EMBL/GenBank/DDBJ whole genome shotgun (WGS) entry which is preliminary data.</text>
</comment>
<evidence type="ECO:0000256" key="1">
    <source>
        <dbReference type="SAM" id="MobiDB-lite"/>
    </source>
</evidence>
<sequence>MEMILLLTAIIGLAASVVGLVTEIVTTYRNLYSRKEKNPSPSQPEKDSNNNH</sequence>
<gene>
    <name evidence="2" type="ORF">GCM10011409_40440</name>
</gene>